<dbReference type="PANTHER" id="PTHR12630:SF1">
    <property type="entry name" value="GLUCOSIDASE 2 SUBUNIT BETA"/>
    <property type="match status" value="1"/>
</dbReference>
<evidence type="ECO:0000256" key="5">
    <source>
        <dbReference type="SAM" id="Coils"/>
    </source>
</evidence>
<dbReference type="Proteomes" id="UP000298030">
    <property type="component" value="Unassembled WGS sequence"/>
</dbReference>
<feature type="signal peptide" evidence="7">
    <location>
        <begin position="1"/>
        <end position="19"/>
    </location>
</feature>
<dbReference type="InterPro" id="IPR028146">
    <property type="entry name" value="PRKCSH_N"/>
</dbReference>
<keyword evidence="4" id="KW-1015">Disulfide bond</keyword>
<dbReference type="PROSITE" id="PS50068">
    <property type="entry name" value="LDLRA_2"/>
    <property type="match status" value="1"/>
</dbReference>
<dbReference type="OrthoDB" id="28322at2759"/>
<feature type="chain" id="PRO_5021196044" description="Glucosidase 2 subunit beta" evidence="7">
    <location>
        <begin position="20"/>
        <end position="548"/>
    </location>
</feature>
<dbReference type="PROSITE" id="PS51914">
    <property type="entry name" value="MRH"/>
    <property type="match status" value="1"/>
</dbReference>
<dbReference type="InterPro" id="IPR036607">
    <property type="entry name" value="PRKCSH"/>
</dbReference>
<keyword evidence="2 7" id="KW-0732">Signal</keyword>
<protein>
    <recommendedName>
        <fullName evidence="1">Glucosidase 2 subunit beta</fullName>
    </recommendedName>
</protein>
<dbReference type="InterPro" id="IPR009011">
    <property type="entry name" value="Man6P_isomerase_rcpt-bd_dom_sf"/>
</dbReference>
<evidence type="ECO:0000256" key="1">
    <source>
        <dbReference type="ARBA" id="ARBA00022387"/>
    </source>
</evidence>
<keyword evidence="3" id="KW-0256">Endoplasmic reticulum</keyword>
<evidence type="ECO:0000259" key="8">
    <source>
        <dbReference type="PROSITE" id="PS51914"/>
    </source>
</evidence>
<dbReference type="InterPro" id="IPR039794">
    <property type="entry name" value="Gtb1-like"/>
</dbReference>
<evidence type="ECO:0000256" key="7">
    <source>
        <dbReference type="SAM" id="SignalP"/>
    </source>
</evidence>
<comment type="caution">
    <text evidence="9">The sequence shown here is derived from an EMBL/GenBank/DDBJ whole genome shotgun (WGS) entry which is preliminary data.</text>
</comment>
<dbReference type="SUPFAM" id="SSF50911">
    <property type="entry name" value="Mannose 6-phosphate receptor domain"/>
    <property type="match status" value="1"/>
</dbReference>
<gene>
    <name evidence="9" type="ORF">FA13DRAFT_1863628</name>
</gene>
<feature type="domain" description="MRH" evidence="8">
    <location>
        <begin position="428"/>
        <end position="533"/>
    </location>
</feature>
<dbReference type="AlphaFoldDB" id="A0A4Y7T5I9"/>
<evidence type="ECO:0000256" key="3">
    <source>
        <dbReference type="ARBA" id="ARBA00022824"/>
    </source>
</evidence>
<dbReference type="PANTHER" id="PTHR12630">
    <property type="entry name" value="N-LINKED OLIGOSACCHARIDE PROCESSING"/>
    <property type="match status" value="1"/>
</dbReference>
<name>A0A4Y7T5I9_COPMI</name>
<feature type="region of interest" description="Disordered" evidence="6">
    <location>
        <begin position="270"/>
        <end position="299"/>
    </location>
</feature>
<evidence type="ECO:0000313" key="9">
    <source>
        <dbReference type="EMBL" id="TEB29436.1"/>
    </source>
</evidence>
<evidence type="ECO:0000313" key="10">
    <source>
        <dbReference type="Proteomes" id="UP000298030"/>
    </source>
</evidence>
<evidence type="ECO:0000256" key="4">
    <source>
        <dbReference type="ARBA" id="ARBA00023157"/>
    </source>
</evidence>
<dbReference type="STRING" id="71717.A0A4Y7T5I9"/>
<organism evidence="9 10">
    <name type="scientific">Coprinellus micaceus</name>
    <name type="common">Glistening ink-cap mushroom</name>
    <name type="synonym">Coprinus micaceus</name>
    <dbReference type="NCBI Taxonomy" id="71717"/>
    <lineage>
        <taxon>Eukaryota</taxon>
        <taxon>Fungi</taxon>
        <taxon>Dikarya</taxon>
        <taxon>Basidiomycota</taxon>
        <taxon>Agaricomycotina</taxon>
        <taxon>Agaricomycetes</taxon>
        <taxon>Agaricomycetidae</taxon>
        <taxon>Agaricales</taxon>
        <taxon>Agaricineae</taxon>
        <taxon>Psathyrellaceae</taxon>
        <taxon>Coprinellus</taxon>
    </lineage>
</organism>
<feature type="coiled-coil region" evidence="5">
    <location>
        <begin position="150"/>
        <end position="228"/>
    </location>
</feature>
<dbReference type="Pfam" id="PF12999">
    <property type="entry name" value="PRKCSH-like"/>
    <property type="match status" value="1"/>
</dbReference>
<dbReference type="Gene3D" id="2.70.130.10">
    <property type="entry name" value="Mannose-6-phosphate receptor binding domain"/>
    <property type="match status" value="1"/>
</dbReference>
<evidence type="ECO:0000256" key="6">
    <source>
        <dbReference type="SAM" id="MobiDB-lite"/>
    </source>
</evidence>
<reference evidence="9 10" key="1">
    <citation type="journal article" date="2019" name="Nat. Ecol. Evol.">
        <title>Megaphylogeny resolves global patterns of mushroom evolution.</title>
        <authorList>
            <person name="Varga T."/>
            <person name="Krizsan K."/>
            <person name="Foldi C."/>
            <person name="Dima B."/>
            <person name="Sanchez-Garcia M."/>
            <person name="Sanchez-Ramirez S."/>
            <person name="Szollosi G.J."/>
            <person name="Szarkandi J.G."/>
            <person name="Papp V."/>
            <person name="Albert L."/>
            <person name="Andreopoulos W."/>
            <person name="Angelini C."/>
            <person name="Antonin V."/>
            <person name="Barry K.W."/>
            <person name="Bougher N.L."/>
            <person name="Buchanan P."/>
            <person name="Buyck B."/>
            <person name="Bense V."/>
            <person name="Catcheside P."/>
            <person name="Chovatia M."/>
            <person name="Cooper J."/>
            <person name="Damon W."/>
            <person name="Desjardin D."/>
            <person name="Finy P."/>
            <person name="Geml J."/>
            <person name="Haridas S."/>
            <person name="Hughes K."/>
            <person name="Justo A."/>
            <person name="Karasinski D."/>
            <person name="Kautmanova I."/>
            <person name="Kiss B."/>
            <person name="Kocsube S."/>
            <person name="Kotiranta H."/>
            <person name="LaButti K.M."/>
            <person name="Lechner B.E."/>
            <person name="Liimatainen K."/>
            <person name="Lipzen A."/>
            <person name="Lukacs Z."/>
            <person name="Mihaltcheva S."/>
            <person name="Morgado L.N."/>
            <person name="Niskanen T."/>
            <person name="Noordeloos M.E."/>
            <person name="Ohm R.A."/>
            <person name="Ortiz-Santana B."/>
            <person name="Ovrebo C."/>
            <person name="Racz N."/>
            <person name="Riley R."/>
            <person name="Savchenko A."/>
            <person name="Shiryaev A."/>
            <person name="Soop K."/>
            <person name="Spirin V."/>
            <person name="Szebenyi C."/>
            <person name="Tomsovsky M."/>
            <person name="Tulloss R.E."/>
            <person name="Uehling J."/>
            <person name="Grigoriev I.V."/>
            <person name="Vagvolgyi C."/>
            <person name="Papp T."/>
            <person name="Martin F.M."/>
            <person name="Miettinen O."/>
            <person name="Hibbett D.S."/>
            <person name="Nagy L.G."/>
        </authorList>
    </citation>
    <scope>NUCLEOTIDE SEQUENCE [LARGE SCALE GENOMIC DNA]</scope>
    <source>
        <strain evidence="9 10">FP101781</strain>
    </source>
</reference>
<dbReference type="Pfam" id="PF13015">
    <property type="entry name" value="PRKCSH_1"/>
    <property type="match status" value="1"/>
</dbReference>
<dbReference type="GO" id="GO:0006491">
    <property type="term" value="P:N-glycan processing"/>
    <property type="evidence" value="ECO:0007669"/>
    <property type="project" value="TreeGrafter"/>
</dbReference>
<evidence type="ECO:0000256" key="2">
    <source>
        <dbReference type="ARBA" id="ARBA00022729"/>
    </source>
</evidence>
<proteinExistence type="predicted"/>
<sequence>MVAPWLLLALPLSVTAAAARDKLLGVHPTSVSKYTPTKSNTWKCLDGSKELPWSAVNDDYCDCEDGSDEPGTSACSNSQFWCQNAGHIGSYIPSSRVGDGLCEADCCDGSDEQPGVCPNRCKEIGEAYRANRDAELKIQKTGSKIRSTYIAFAHKEQKRLQEEVKSLAKEIVTKEKEVERLRDIAERTESLSQAALEHKKQSPLYQSLLNHNKALKSLKREYQKHADRERQLGDILGSLRTGYNPNYQDMAVLEAVRGWEELAGLPHINDIKKGGDAEEGGEVTTGEGEKAGEPEDDGLWTKDELDGELEDILGTDYTQLLLDHEEHINAPTGDSVLFKITSYLPDSLLPTYEVWKDNLLEWLERLGIIPEETSGATSESSRAQQNLATATSELNRIKGEKSEAESTIVKIFHPEHFGIEGEWKKMDDECLEYEFGEYTYELCMFREAKQKPKNGGSTFSLGRFKSWNTDARPGSPEYYSKQYYKHGARCWNGPERSVVVLWTCGTQNAVTSVAELEKCEYQYTATSPALCLPPGAGDNGNGKNREEL</sequence>
<keyword evidence="5" id="KW-0175">Coiled coil</keyword>
<dbReference type="EMBL" id="QPFP01000027">
    <property type="protein sequence ID" value="TEB29436.1"/>
    <property type="molecule type" value="Genomic_DNA"/>
</dbReference>
<keyword evidence="10" id="KW-1185">Reference proteome</keyword>
<dbReference type="GO" id="GO:0017177">
    <property type="term" value="C:glucosidase II complex"/>
    <property type="evidence" value="ECO:0007669"/>
    <property type="project" value="TreeGrafter"/>
</dbReference>
<feature type="compositionally biased region" description="Basic and acidic residues" evidence="6">
    <location>
        <begin position="287"/>
        <end position="299"/>
    </location>
</feature>
<dbReference type="CDD" id="cd00112">
    <property type="entry name" value="LDLa"/>
    <property type="match status" value="1"/>
</dbReference>
<dbReference type="InterPro" id="IPR002172">
    <property type="entry name" value="LDrepeatLR_classA_rpt"/>
</dbReference>
<feature type="coiled-coil region" evidence="5">
    <location>
        <begin position="380"/>
        <end position="407"/>
    </location>
</feature>
<dbReference type="InterPro" id="IPR044865">
    <property type="entry name" value="MRH_dom"/>
</dbReference>
<accession>A0A4Y7T5I9</accession>